<name>A0A3N0GH91_9ACTN</name>
<proteinExistence type="predicted"/>
<evidence type="ECO:0000313" key="3">
    <source>
        <dbReference type="Proteomes" id="UP000279994"/>
    </source>
</evidence>
<keyword evidence="3" id="KW-1185">Reference proteome</keyword>
<evidence type="ECO:0000256" key="1">
    <source>
        <dbReference type="SAM" id="MobiDB-lite"/>
    </source>
</evidence>
<dbReference type="AlphaFoldDB" id="A0A3N0GH91"/>
<dbReference type="EMBL" id="RJSF01000047">
    <property type="protein sequence ID" value="RNM11825.1"/>
    <property type="molecule type" value="Genomic_DNA"/>
</dbReference>
<organism evidence="2 3">
    <name type="scientific">Nocardioides pocheonensis</name>
    <dbReference type="NCBI Taxonomy" id="661485"/>
    <lineage>
        <taxon>Bacteria</taxon>
        <taxon>Bacillati</taxon>
        <taxon>Actinomycetota</taxon>
        <taxon>Actinomycetes</taxon>
        <taxon>Propionibacteriales</taxon>
        <taxon>Nocardioidaceae</taxon>
        <taxon>Nocardioides</taxon>
    </lineage>
</organism>
<dbReference type="RefSeq" id="WP_123225060.1">
    <property type="nucleotide sequence ID" value="NZ_RJSF01000047.1"/>
</dbReference>
<dbReference type="Proteomes" id="UP000279994">
    <property type="component" value="Unassembled WGS sequence"/>
</dbReference>
<reference evidence="2 3" key="1">
    <citation type="submission" date="2018-11" db="EMBL/GenBank/DDBJ databases">
        <authorList>
            <person name="Li F."/>
        </authorList>
    </citation>
    <scope>NUCLEOTIDE SEQUENCE [LARGE SCALE GENOMIC DNA]</scope>
    <source>
        <strain evidence="2 3">Gsoil 818</strain>
    </source>
</reference>
<comment type="caution">
    <text evidence="2">The sequence shown here is derived from an EMBL/GenBank/DDBJ whole genome shotgun (WGS) entry which is preliminary data.</text>
</comment>
<sequence length="140" mass="15653">MLMRNLVEAQTELINVPGKSPSVTDRFTNYIAWVANSVRLLRLQVKKADLEPLLLTQRYWTLQAMVTSPTGMAGDFVDAELADRVTAHPHGSRRRRRRTIDPSQHPPSRLAEPEEMAAAVAVLASADRSHLDSKRETKGP</sequence>
<dbReference type="OrthoDB" id="5145858at2"/>
<accession>A0A3N0GH91</accession>
<evidence type="ECO:0000313" key="2">
    <source>
        <dbReference type="EMBL" id="RNM11825.1"/>
    </source>
</evidence>
<protein>
    <submittedName>
        <fullName evidence="2">Uncharacterized protein</fullName>
    </submittedName>
</protein>
<feature type="region of interest" description="Disordered" evidence="1">
    <location>
        <begin position="86"/>
        <end position="114"/>
    </location>
</feature>
<gene>
    <name evidence="2" type="ORF">EFL26_22025</name>
</gene>